<evidence type="ECO:0000313" key="2">
    <source>
        <dbReference type="EMBL" id="TWT61976.1"/>
    </source>
</evidence>
<dbReference type="Proteomes" id="UP000316095">
    <property type="component" value="Unassembled WGS sequence"/>
</dbReference>
<comment type="caution">
    <text evidence="2">The sequence shown here is derived from an EMBL/GenBank/DDBJ whole genome shotgun (WGS) entry which is preliminary data.</text>
</comment>
<accession>A0A5C5XFS8</accession>
<reference evidence="2 3" key="1">
    <citation type="submission" date="2019-02" db="EMBL/GenBank/DDBJ databases">
        <title>Deep-cultivation of Planctomycetes and their phenomic and genomic characterization uncovers novel biology.</title>
        <authorList>
            <person name="Wiegand S."/>
            <person name="Jogler M."/>
            <person name="Boedeker C."/>
            <person name="Pinto D."/>
            <person name="Vollmers J."/>
            <person name="Rivas-Marin E."/>
            <person name="Kohn T."/>
            <person name="Peeters S.H."/>
            <person name="Heuer A."/>
            <person name="Rast P."/>
            <person name="Oberbeckmann S."/>
            <person name="Bunk B."/>
            <person name="Jeske O."/>
            <person name="Meyerdierks A."/>
            <person name="Storesund J.E."/>
            <person name="Kallscheuer N."/>
            <person name="Luecker S."/>
            <person name="Lage O.M."/>
            <person name="Pohl T."/>
            <person name="Merkel B.J."/>
            <person name="Hornburger P."/>
            <person name="Mueller R.-W."/>
            <person name="Bruemmer F."/>
            <person name="Labrenz M."/>
            <person name="Spormann A.M."/>
            <person name="Op Den Camp H."/>
            <person name="Overmann J."/>
            <person name="Amann R."/>
            <person name="Jetten M.S.M."/>
            <person name="Mascher T."/>
            <person name="Medema M.H."/>
            <person name="Devos D.P."/>
            <person name="Kaster A.-K."/>
            <person name="Ovreas L."/>
            <person name="Rohde M."/>
            <person name="Galperin M.Y."/>
            <person name="Jogler C."/>
        </authorList>
    </citation>
    <scope>NUCLEOTIDE SEQUENCE [LARGE SCALE GENOMIC DNA]</scope>
    <source>
        <strain evidence="2 3">Pan54</strain>
    </source>
</reference>
<dbReference type="RefSeq" id="WP_146503889.1">
    <property type="nucleotide sequence ID" value="NZ_SJPG01000001.1"/>
</dbReference>
<proteinExistence type="predicted"/>
<feature type="compositionally biased region" description="Polar residues" evidence="1">
    <location>
        <begin position="168"/>
        <end position="181"/>
    </location>
</feature>
<gene>
    <name evidence="2" type="ORF">Pan54_27140</name>
</gene>
<organism evidence="2 3">
    <name type="scientific">Rubinisphaera italica</name>
    <dbReference type="NCBI Taxonomy" id="2527969"/>
    <lineage>
        <taxon>Bacteria</taxon>
        <taxon>Pseudomonadati</taxon>
        <taxon>Planctomycetota</taxon>
        <taxon>Planctomycetia</taxon>
        <taxon>Planctomycetales</taxon>
        <taxon>Planctomycetaceae</taxon>
        <taxon>Rubinisphaera</taxon>
    </lineage>
</organism>
<protein>
    <submittedName>
        <fullName evidence="2">Uncharacterized protein</fullName>
    </submittedName>
</protein>
<name>A0A5C5XFS8_9PLAN</name>
<dbReference type="AlphaFoldDB" id="A0A5C5XFS8"/>
<dbReference type="OrthoDB" id="264328at2"/>
<dbReference type="EMBL" id="SJPG01000001">
    <property type="protein sequence ID" value="TWT61976.1"/>
    <property type="molecule type" value="Genomic_DNA"/>
</dbReference>
<evidence type="ECO:0000256" key="1">
    <source>
        <dbReference type="SAM" id="MobiDB-lite"/>
    </source>
</evidence>
<sequence length="267" mass="29971">MIDAENNPSVSDGSETEEKLIERARGALSSCNWVIGECAARWTEKYARGRTDGDFGAQIGLSADQIFQRRRVWESFHDVREEYATLKWSHFYVAINWDDSAECLSWALENEATVAEMRAWRRSVHGEDLTTDADPLGLQLLDFAPASVREPGDFAGAGVSDVPFEATGSRSSSGEGEQTPYSPYRKDARGEYTGDDSQSEPVSSRSSGVAEAETPQRIVKRVVNNLRRSQQQLSELSEEDYNSLSPDLINELWDMYDDLARVIKRRD</sequence>
<evidence type="ECO:0000313" key="3">
    <source>
        <dbReference type="Proteomes" id="UP000316095"/>
    </source>
</evidence>
<keyword evidence="3" id="KW-1185">Reference proteome</keyword>
<feature type="region of interest" description="Disordered" evidence="1">
    <location>
        <begin position="152"/>
        <end position="216"/>
    </location>
</feature>